<dbReference type="SFLD" id="SFLDG01129">
    <property type="entry name" value="C1.5:_HAD__Beta-PGM__Phosphata"/>
    <property type="match status" value="1"/>
</dbReference>
<gene>
    <name evidence="3" type="ORF">B7O98_08420</name>
</gene>
<comment type="caution">
    <text evidence="3">The sequence shown here is derived from an EMBL/GenBank/DDBJ whole genome shotgun (WGS) entry which is preliminary data.</text>
</comment>
<dbReference type="InterPro" id="IPR036412">
    <property type="entry name" value="HAD-like_sf"/>
</dbReference>
<dbReference type="Proteomes" id="UP000244093">
    <property type="component" value="Unassembled WGS sequence"/>
</dbReference>
<evidence type="ECO:0000256" key="1">
    <source>
        <dbReference type="ARBA" id="ARBA00007958"/>
    </source>
</evidence>
<keyword evidence="2" id="KW-0378">Hydrolase</keyword>
<dbReference type="Pfam" id="PF00702">
    <property type="entry name" value="Hydrolase"/>
    <property type="match status" value="1"/>
</dbReference>
<dbReference type="Gene3D" id="3.40.50.1000">
    <property type="entry name" value="HAD superfamily/HAD-like"/>
    <property type="match status" value="1"/>
</dbReference>
<organism evidence="3 4">
    <name type="scientific">Zestosphaera tikiterensis</name>
    <dbReference type="NCBI Taxonomy" id="1973259"/>
    <lineage>
        <taxon>Archaea</taxon>
        <taxon>Thermoproteota</taxon>
        <taxon>Thermoprotei</taxon>
        <taxon>Desulfurococcales</taxon>
        <taxon>Desulfurococcaceae</taxon>
        <taxon>Zestosphaera</taxon>
    </lineage>
</organism>
<accession>A0A2R7Y2W1</accession>
<dbReference type="PANTHER" id="PTHR43316:SF3">
    <property type="entry name" value="HALOACID DEHALOGENASE, TYPE II (AFU_ORTHOLOGUE AFUA_2G07750)-RELATED"/>
    <property type="match status" value="1"/>
</dbReference>
<dbReference type="EMBL" id="NBVN01000006">
    <property type="protein sequence ID" value="PUA31813.1"/>
    <property type="molecule type" value="Genomic_DNA"/>
</dbReference>
<dbReference type="SUPFAM" id="SSF56784">
    <property type="entry name" value="HAD-like"/>
    <property type="match status" value="1"/>
</dbReference>
<dbReference type="NCBIfam" id="TIGR01549">
    <property type="entry name" value="HAD-SF-IA-v1"/>
    <property type="match status" value="1"/>
</dbReference>
<dbReference type="InterPro" id="IPR023214">
    <property type="entry name" value="HAD_sf"/>
</dbReference>
<dbReference type="GO" id="GO:0016787">
    <property type="term" value="F:hydrolase activity"/>
    <property type="evidence" value="ECO:0007669"/>
    <property type="project" value="UniProtKB-KW"/>
</dbReference>
<evidence type="ECO:0000313" key="3">
    <source>
        <dbReference type="EMBL" id="PUA31813.1"/>
    </source>
</evidence>
<evidence type="ECO:0000313" key="4">
    <source>
        <dbReference type="Proteomes" id="UP000244093"/>
    </source>
</evidence>
<sequence length="233" mass="26217">MIKAVSFDIWYTLLDLSKFYLIVSEKISEVSGKPLNVVSDLIFKAYREALKSRLEGNFKRIIVDSAEFFASRLGISPEELFRAVVASINDSRISEMLYDDVLETLETLKSSGFKLGLLGNVMFWPGMITRYILYVNKALKFFDVTIFSDEIGLQKPSREIFEYESSKLGVKLEEMVHVGDSVENDLAGAVIAGVKAVLINRSSQTPCLRLGRNACLINTLRKLPEAIEELNKT</sequence>
<comment type="similarity">
    <text evidence="1">Belongs to the HAD-like hydrolase superfamily.</text>
</comment>
<dbReference type="Gene3D" id="1.10.150.400">
    <property type="match status" value="1"/>
</dbReference>
<reference evidence="3 4" key="1">
    <citation type="journal article" date="2018" name="Syst. Appl. Microbiol.">
        <title>A new symbiotic nanoarchaeote (Candidatus Nanoclepta minutus) and its host (Zestosphaera tikiterensis gen. nov., sp. nov.) from a New Zealand hot spring.</title>
        <authorList>
            <person name="St John E."/>
            <person name="Liu Y."/>
            <person name="Podar M."/>
            <person name="Stott M.B."/>
            <person name="Meneghin J."/>
            <person name="Chen Z."/>
            <person name="Lagutin K."/>
            <person name="Mitchell K."/>
            <person name="Reysenbach A.L."/>
        </authorList>
    </citation>
    <scope>NUCLEOTIDE SEQUENCE [LARGE SCALE GENOMIC DNA]</scope>
    <source>
        <strain evidence="3">NZ3</strain>
    </source>
</reference>
<dbReference type="AlphaFoldDB" id="A0A2R7Y2W1"/>
<name>A0A2R7Y2W1_9CREN</name>
<proteinExistence type="inferred from homology"/>
<dbReference type="PANTHER" id="PTHR43316">
    <property type="entry name" value="HYDROLASE, HALOACID DELAHOGENASE-RELATED"/>
    <property type="match status" value="1"/>
</dbReference>
<protein>
    <submittedName>
        <fullName evidence="3">Haloacid dehalogenase</fullName>
    </submittedName>
</protein>
<evidence type="ECO:0000256" key="2">
    <source>
        <dbReference type="ARBA" id="ARBA00022801"/>
    </source>
</evidence>
<dbReference type="InterPro" id="IPR051540">
    <property type="entry name" value="S-2-haloacid_dehalogenase"/>
</dbReference>
<dbReference type="InterPro" id="IPR006439">
    <property type="entry name" value="HAD-SF_hydro_IA"/>
</dbReference>
<dbReference type="SFLD" id="SFLDS00003">
    <property type="entry name" value="Haloacid_Dehalogenase"/>
    <property type="match status" value="1"/>
</dbReference>